<accession>A0A1F8DXQ4</accession>
<dbReference type="Gene3D" id="1.10.10.10">
    <property type="entry name" value="Winged helix-like DNA-binding domain superfamily/Winged helix DNA-binding domain"/>
    <property type="match status" value="1"/>
</dbReference>
<comment type="caution">
    <text evidence="3">The sequence shown here is derived from an EMBL/GenBank/DDBJ whole genome shotgun (WGS) entry which is preliminary data.</text>
</comment>
<dbReference type="InterPro" id="IPR036388">
    <property type="entry name" value="WH-like_DNA-bd_sf"/>
</dbReference>
<protein>
    <recommendedName>
        <fullName evidence="2">HTH hxlR-type domain-containing protein</fullName>
    </recommendedName>
</protein>
<dbReference type="InterPro" id="IPR002577">
    <property type="entry name" value="HTH_HxlR"/>
</dbReference>
<feature type="region of interest" description="Disordered" evidence="1">
    <location>
        <begin position="133"/>
        <end position="155"/>
    </location>
</feature>
<dbReference type="EMBL" id="MGIT01000001">
    <property type="protein sequence ID" value="OGM93324.1"/>
    <property type="molecule type" value="Genomic_DNA"/>
</dbReference>
<evidence type="ECO:0000313" key="4">
    <source>
        <dbReference type="Proteomes" id="UP000176422"/>
    </source>
</evidence>
<dbReference type="InterPro" id="IPR036390">
    <property type="entry name" value="WH_DNA-bd_sf"/>
</dbReference>
<feature type="domain" description="HTH hxlR-type" evidence="2">
    <location>
        <begin position="229"/>
        <end position="277"/>
    </location>
</feature>
<name>A0A1F8DXQ4_9BACT</name>
<dbReference type="SUPFAM" id="SSF46785">
    <property type="entry name" value="Winged helix' DNA-binding domain"/>
    <property type="match status" value="1"/>
</dbReference>
<proteinExistence type="predicted"/>
<dbReference type="Pfam" id="PF01638">
    <property type="entry name" value="HxlR"/>
    <property type="match status" value="1"/>
</dbReference>
<gene>
    <name evidence="3" type="ORF">A2372_02925</name>
</gene>
<reference evidence="3 4" key="1">
    <citation type="journal article" date="2016" name="Nat. Commun.">
        <title>Thousands of microbial genomes shed light on interconnected biogeochemical processes in an aquifer system.</title>
        <authorList>
            <person name="Anantharaman K."/>
            <person name="Brown C.T."/>
            <person name="Hug L.A."/>
            <person name="Sharon I."/>
            <person name="Castelle C.J."/>
            <person name="Probst A.J."/>
            <person name="Thomas B.C."/>
            <person name="Singh A."/>
            <person name="Wilkins M.J."/>
            <person name="Karaoz U."/>
            <person name="Brodie E.L."/>
            <person name="Williams K.H."/>
            <person name="Hubbard S.S."/>
            <person name="Banfield J.F."/>
        </authorList>
    </citation>
    <scope>NUCLEOTIDE SEQUENCE [LARGE SCALE GENOMIC DNA]</scope>
</reference>
<dbReference type="Proteomes" id="UP000176422">
    <property type="component" value="Unassembled WGS sequence"/>
</dbReference>
<dbReference type="AlphaFoldDB" id="A0A1F8DXQ4"/>
<organism evidence="3 4">
    <name type="scientific">Candidatus Wolfebacteria bacterium RIFOXYB1_FULL_54_12</name>
    <dbReference type="NCBI Taxonomy" id="1802559"/>
    <lineage>
        <taxon>Bacteria</taxon>
        <taxon>Candidatus Wolfeibacteriota</taxon>
    </lineage>
</organism>
<evidence type="ECO:0000259" key="2">
    <source>
        <dbReference type="Pfam" id="PF01638"/>
    </source>
</evidence>
<sequence>MISNYEFIKTQAYELSWAVFRCAELFSQAKLREEVEAAAVDLIADHAVANSAADDDFPRIDKLTSLIRLAESVGQIAPVNANVLYRELDNLTKALRFEVAEQRNKKNITTSLEQIFTNKAYANNLQPMTDNQQQNAGFGDSARISSTTPASPVIPTLRQDKDTQFGSVEALLSAAVRPTQPTPTSMAKTPTVRQPSYSVIPAEAGIQSPMRTASNSLAVRQAQSATARSWQFVILQKVKDLGQTTTKELTASFPEISERTIRFYLQKLVDNGSIDRIGSSGPGSAYRAK</sequence>
<evidence type="ECO:0000313" key="3">
    <source>
        <dbReference type="EMBL" id="OGM93324.1"/>
    </source>
</evidence>
<evidence type="ECO:0000256" key="1">
    <source>
        <dbReference type="SAM" id="MobiDB-lite"/>
    </source>
</evidence>